<evidence type="ECO:0000256" key="1">
    <source>
        <dbReference type="SAM" id="MobiDB-lite"/>
    </source>
</evidence>
<name>A0A2T3AEW9_9PEZI</name>
<reference evidence="2 3" key="1">
    <citation type="journal article" date="2018" name="Mycol. Prog.">
        <title>Coniella lustricola, a new species from submerged detritus.</title>
        <authorList>
            <person name="Raudabaugh D.B."/>
            <person name="Iturriaga T."/>
            <person name="Carver A."/>
            <person name="Mondo S."/>
            <person name="Pangilinan J."/>
            <person name="Lipzen A."/>
            <person name="He G."/>
            <person name="Amirebrahimi M."/>
            <person name="Grigoriev I.V."/>
            <person name="Miller A.N."/>
        </authorList>
    </citation>
    <scope>NUCLEOTIDE SEQUENCE [LARGE SCALE GENOMIC DNA]</scope>
    <source>
        <strain evidence="2 3">B22-T-1</strain>
    </source>
</reference>
<dbReference type="AlphaFoldDB" id="A0A2T3AEW9"/>
<feature type="compositionally biased region" description="Basic and acidic residues" evidence="1">
    <location>
        <begin position="127"/>
        <end position="149"/>
    </location>
</feature>
<sequence length="192" mass="22340">MASSGEGIEVAALRKRIEYGLTMLGKEVNASTRERMKNAIQADRDRLKRLETDQVLRKPQRIVPVRLESKVWEVIEEASRSHYQDDEQQGDDSAANDSNSFPFHPPQPRRRERYASRPSTPETPWIPHKEDDETRRAQIIAEHQRRREVLLAQLSPEPASSKQPTAEERRRAEDAERRKREQARLDLKTPSK</sequence>
<dbReference type="InParanoid" id="A0A2T3AEW9"/>
<proteinExistence type="predicted"/>
<organism evidence="2 3">
    <name type="scientific">Coniella lustricola</name>
    <dbReference type="NCBI Taxonomy" id="2025994"/>
    <lineage>
        <taxon>Eukaryota</taxon>
        <taxon>Fungi</taxon>
        <taxon>Dikarya</taxon>
        <taxon>Ascomycota</taxon>
        <taxon>Pezizomycotina</taxon>
        <taxon>Sordariomycetes</taxon>
        <taxon>Sordariomycetidae</taxon>
        <taxon>Diaporthales</taxon>
        <taxon>Schizoparmaceae</taxon>
        <taxon>Coniella</taxon>
    </lineage>
</organism>
<feature type="region of interest" description="Disordered" evidence="1">
    <location>
        <begin position="79"/>
        <end position="192"/>
    </location>
</feature>
<feature type="compositionally biased region" description="Basic and acidic residues" evidence="1">
    <location>
        <begin position="165"/>
        <end position="192"/>
    </location>
</feature>
<keyword evidence="3" id="KW-1185">Reference proteome</keyword>
<protein>
    <submittedName>
        <fullName evidence="2">Uncharacterized protein</fullName>
    </submittedName>
</protein>
<dbReference type="Proteomes" id="UP000241462">
    <property type="component" value="Unassembled WGS sequence"/>
</dbReference>
<evidence type="ECO:0000313" key="3">
    <source>
        <dbReference type="Proteomes" id="UP000241462"/>
    </source>
</evidence>
<accession>A0A2T3AEW9</accession>
<dbReference type="EMBL" id="KZ678399">
    <property type="protein sequence ID" value="PSR94305.1"/>
    <property type="molecule type" value="Genomic_DNA"/>
</dbReference>
<dbReference type="OrthoDB" id="10625671at2759"/>
<gene>
    <name evidence="2" type="ORF">BD289DRAFT_144004</name>
</gene>
<evidence type="ECO:0000313" key="2">
    <source>
        <dbReference type="EMBL" id="PSR94305.1"/>
    </source>
</evidence>